<evidence type="ECO:0000313" key="1">
    <source>
        <dbReference type="EMBL" id="MEK8030482.1"/>
    </source>
</evidence>
<dbReference type="RefSeq" id="WP_341424847.1">
    <property type="nucleotide sequence ID" value="NZ_JBBUTG010000003.1"/>
</dbReference>
<name>A0ABU9BNM9_9BURK</name>
<reference evidence="1 2" key="1">
    <citation type="submission" date="2024-04" db="EMBL/GenBank/DDBJ databases">
        <title>Novel species of the genus Ideonella isolated from streams.</title>
        <authorList>
            <person name="Lu H."/>
        </authorList>
    </citation>
    <scope>NUCLEOTIDE SEQUENCE [LARGE SCALE GENOMIC DNA]</scope>
    <source>
        <strain evidence="1 2">DXS29W</strain>
    </source>
</reference>
<sequence length="93" mass="9960">MSSAAQLHSMTFGLPRGRAASLKQVLRHKAATFGQRLWTALETMGRLRAAPILLQQADRLQSTQPELADALRRVARPTAPTSPAAATTVAAAR</sequence>
<dbReference type="Proteomes" id="UP001371218">
    <property type="component" value="Unassembled WGS sequence"/>
</dbReference>
<evidence type="ECO:0000313" key="2">
    <source>
        <dbReference type="Proteomes" id="UP001371218"/>
    </source>
</evidence>
<gene>
    <name evidence="1" type="ORF">AACH06_06555</name>
</gene>
<protein>
    <submittedName>
        <fullName evidence="1">Uncharacterized protein</fullName>
    </submittedName>
</protein>
<organism evidence="1 2">
    <name type="scientific">Ideonella lacteola</name>
    <dbReference type="NCBI Taxonomy" id="2984193"/>
    <lineage>
        <taxon>Bacteria</taxon>
        <taxon>Pseudomonadati</taxon>
        <taxon>Pseudomonadota</taxon>
        <taxon>Betaproteobacteria</taxon>
        <taxon>Burkholderiales</taxon>
        <taxon>Sphaerotilaceae</taxon>
        <taxon>Ideonella</taxon>
    </lineage>
</organism>
<proteinExistence type="predicted"/>
<accession>A0ABU9BNM9</accession>
<dbReference type="EMBL" id="JBBUTG010000003">
    <property type="protein sequence ID" value="MEK8030482.1"/>
    <property type="molecule type" value="Genomic_DNA"/>
</dbReference>
<comment type="caution">
    <text evidence="1">The sequence shown here is derived from an EMBL/GenBank/DDBJ whole genome shotgun (WGS) entry which is preliminary data.</text>
</comment>
<keyword evidence="2" id="KW-1185">Reference proteome</keyword>